<evidence type="ECO:0000256" key="3">
    <source>
        <dbReference type="ARBA" id="ARBA00023125"/>
    </source>
</evidence>
<comment type="similarity">
    <text evidence="1">Belongs to the type-I restriction system S methylase family.</text>
</comment>
<reference evidence="6 7" key="1">
    <citation type="journal article" date="2014" name="Genome Announc.">
        <title>Draft Genome Sequences of Marine Flavobacterium Nonlabens Strains NR17, NR24, NR27, NR32, NR33, and Ara13.</title>
        <authorList>
            <person name="Nakanishi M."/>
            <person name="Meirelles P."/>
            <person name="Suzuki R."/>
            <person name="Takatani N."/>
            <person name="Mino S."/>
            <person name="Suda W."/>
            <person name="Oshima K."/>
            <person name="Hattori M."/>
            <person name="Ohkuma M."/>
            <person name="Hosokawa M."/>
            <person name="Miyashita K."/>
            <person name="Thompson F.L."/>
            <person name="Niwa A."/>
            <person name="Sawabe T."/>
            <person name="Sawabe T."/>
        </authorList>
    </citation>
    <scope>NUCLEOTIDE SEQUENCE [LARGE SCALE GENOMIC DNA]</scope>
    <source>
        <strain evidence="7">JCM19296</strain>
    </source>
</reference>
<dbReference type="REBASE" id="98081">
    <property type="entry name" value="S.Nul19296ORF1742P"/>
</dbReference>
<dbReference type="Pfam" id="PF01420">
    <property type="entry name" value="Methylase_S"/>
    <property type="match status" value="2"/>
</dbReference>
<comment type="caution">
    <text evidence="6">The sequence shown here is derived from an EMBL/GenBank/DDBJ whole genome shotgun (WGS) entry which is preliminary data.</text>
</comment>
<dbReference type="Proteomes" id="UP000028980">
    <property type="component" value="Unassembled WGS sequence"/>
</dbReference>
<protein>
    <submittedName>
        <fullName evidence="6">Type I restriction-modification system,specificity subunit S</fullName>
        <ecNumber evidence="6">3.1.21.3</ecNumber>
    </submittedName>
</protein>
<keyword evidence="2" id="KW-0680">Restriction system</keyword>
<dbReference type="CDD" id="cd17273">
    <property type="entry name" value="RMtype1_S_EcoJA69PI-TRD1-CR1_like"/>
    <property type="match status" value="1"/>
</dbReference>
<dbReference type="InterPro" id="IPR044946">
    <property type="entry name" value="Restrct_endonuc_typeI_TRD_sf"/>
</dbReference>
<organism evidence="6 7">
    <name type="scientific">Nonlabens ulvanivorans</name>
    <name type="common">Persicivirga ulvanivorans</name>
    <dbReference type="NCBI Taxonomy" id="906888"/>
    <lineage>
        <taxon>Bacteria</taxon>
        <taxon>Pseudomonadati</taxon>
        <taxon>Bacteroidota</taxon>
        <taxon>Flavobacteriia</taxon>
        <taxon>Flavobacteriales</taxon>
        <taxon>Flavobacteriaceae</taxon>
        <taxon>Nonlabens</taxon>
    </lineage>
</organism>
<feature type="region of interest" description="Disordered" evidence="4">
    <location>
        <begin position="226"/>
        <end position="265"/>
    </location>
</feature>
<evidence type="ECO:0000256" key="4">
    <source>
        <dbReference type="SAM" id="MobiDB-lite"/>
    </source>
</evidence>
<accession>A0A081DB50</accession>
<dbReference type="GO" id="GO:0009307">
    <property type="term" value="P:DNA restriction-modification system"/>
    <property type="evidence" value="ECO:0007669"/>
    <property type="project" value="UniProtKB-KW"/>
</dbReference>
<dbReference type="AlphaFoldDB" id="A0A081DB50"/>
<proteinExistence type="inferred from homology"/>
<dbReference type="PANTHER" id="PTHR30408:SF13">
    <property type="entry name" value="TYPE I RESTRICTION ENZYME HINDI SPECIFICITY SUBUNIT"/>
    <property type="match status" value="1"/>
</dbReference>
<dbReference type="EMBL" id="BBLG01000003">
    <property type="protein sequence ID" value="GAK76146.1"/>
    <property type="molecule type" value="Genomic_DNA"/>
</dbReference>
<name>A0A081DB50_NONUL</name>
<feature type="domain" description="Type I restriction modification DNA specificity" evidence="5">
    <location>
        <begin position="265"/>
        <end position="432"/>
    </location>
</feature>
<sequence length="449" mass="51301">MAAQDNNNSVIASEERAKQSAVLVPQLRFKEFDEEWEESNFGSINTVLDSLHQTPKEYTEQGYPMIRVTDVNDGKLCINKCLKVSKLDFIEFTKRHIPKKGDIIMSRVGTCGASIKLSTDEPVCLGQNTVLLISKIHKHYMFSFMKSRYFQNQVDRMVVGSTQKTLSLRDLKKFKINLPSLKEQQKIATFLTAVDDKISQLTSKKEQLTQYKKGVMQQLFSQELRFQPDGSTTSSKQPSLRGAQQRSNLPDENSPSTSNENQFPDWEEKRLGEVCEIIGGGTPDTTIKEYWDGDIQWFTPTEVDKRLIGKSKRTISKLGLKKSSARLLPKGTLLFTSRATIGELSYTIEDCTTNQGFQSLVINSDNYSHFFYYWIKNNKKVFVRKSQGSTFLEISKNEMKKIKLKIPSLKEQQKIASYLSALDDKIEAVQVQIEQTQEFKKGLLQQLFV</sequence>
<dbReference type="CDD" id="cd17246">
    <property type="entry name" value="RMtype1_S_SonII-TRD2-CR2_like"/>
    <property type="match status" value="1"/>
</dbReference>
<dbReference type="PANTHER" id="PTHR30408">
    <property type="entry name" value="TYPE-1 RESTRICTION ENZYME ECOKI SPECIFICITY PROTEIN"/>
    <property type="match status" value="1"/>
</dbReference>
<dbReference type="GO" id="GO:0009035">
    <property type="term" value="F:type I site-specific deoxyribonuclease activity"/>
    <property type="evidence" value="ECO:0007669"/>
    <property type="project" value="UniProtKB-EC"/>
</dbReference>
<dbReference type="GO" id="GO:0003677">
    <property type="term" value="F:DNA binding"/>
    <property type="evidence" value="ECO:0007669"/>
    <property type="project" value="UniProtKB-KW"/>
</dbReference>
<dbReference type="SUPFAM" id="SSF116734">
    <property type="entry name" value="DNA methylase specificity domain"/>
    <property type="match status" value="2"/>
</dbReference>
<dbReference type="EC" id="3.1.21.3" evidence="6"/>
<evidence type="ECO:0000256" key="2">
    <source>
        <dbReference type="ARBA" id="ARBA00022747"/>
    </source>
</evidence>
<keyword evidence="3" id="KW-0238">DNA-binding</keyword>
<dbReference type="Gene3D" id="1.10.287.1120">
    <property type="entry name" value="Bipartite methylase S protein"/>
    <property type="match status" value="1"/>
</dbReference>
<dbReference type="InterPro" id="IPR052021">
    <property type="entry name" value="Type-I_RS_S_subunit"/>
</dbReference>
<evidence type="ECO:0000313" key="7">
    <source>
        <dbReference type="Proteomes" id="UP000028980"/>
    </source>
</evidence>
<evidence type="ECO:0000259" key="5">
    <source>
        <dbReference type="Pfam" id="PF01420"/>
    </source>
</evidence>
<dbReference type="Gene3D" id="3.90.220.20">
    <property type="entry name" value="DNA methylase specificity domains"/>
    <property type="match status" value="2"/>
</dbReference>
<gene>
    <name evidence="6" type="ORF">JCM19296_1743</name>
</gene>
<feature type="compositionally biased region" description="Polar residues" evidence="4">
    <location>
        <begin position="229"/>
        <end position="262"/>
    </location>
</feature>
<dbReference type="InterPro" id="IPR000055">
    <property type="entry name" value="Restrct_endonuc_typeI_TRD"/>
</dbReference>
<keyword evidence="6" id="KW-0378">Hydrolase</keyword>
<feature type="domain" description="Type I restriction modification DNA specificity" evidence="5">
    <location>
        <begin position="34"/>
        <end position="209"/>
    </location>
</feature>
<evidence type="ECO:0000256" key="1">
    <source>
        <dbReference type="ARBA" id="ARBA00010923"/>
    </source>
</evidence>
<evidence type="ECO:0000313" key="6">
    <source>
        <dbReference type="EMBL" id="GAK76146.1"/>
    </source>
</evidence>